<evidence type="ECO:0000313" key="1">
    <source>
        <dbReference type="EMBL" id="MBS7231186.1"/>
    </source>
</evidence>
<organism evidence="1 2">
    <name type="scientific">Flavobacterium psychroterrae</name>
    <dbReference type="NCBI Taxonomy" id="2133767"/>
    <lineage>
        <taxon>Bacteria</taxon>
        <taxon>Pseudomonadati</taxon>
        <taxon>Bacteroidota</taxon>
        <taxon>Flavobacteriia</taxon>
        <taxon>Flavobacteriales</taxon>
        <taxon>Flavobacteriaceae</taxon>
        <taxon>Flavobacterium</taxon>
    </lineage>
</organism>
<accession>A0ABS5PBS1</accession>
<dbReference type="RefSeq" id="WP_213298202.1">
    <property type="nucleotide sequence ID" value="NZ_JAGYVZ010000006.1"/>
</dbReference>
<gene>
    <name evidence="1" type="ORF">KHA90_09120</name>
</gene>
<evidence type="ECO:0000313" key="2">
    <source>
        <dbReference type="Proteomes" id="UP000722625"/>
    </source>
</evidence>
<protein>
    <submittedName>
        <fullName evidence="1">Uncharacterized protein</fullName>
    </submittedName>
</protein>
<reference evidence="1 2" key="1">
    <citation type="journal article" date="2018" name="Int. J. Syst. Evol. Microbiol.">
        <title>Flavobacterium chryseum sp. nov. and Flavobacterium psychroterrae sp. nov., novel environmental bacteria isolated from Antarctica.</title>
        <authorList>
            <person name="Kralova S."/>
            <person name="Svec P."/>
            <person name="Busse H.J."/>
            <person name="Stankova E."/>
            <person name="Vaczi P."/>
            <person name="Sedlacek I."/>
        </authorList>
    </citation>
    <scope>NUCLEOTIDE SEQUENCE [LARGE SCALE GENOMIC DNA]</scope>
    <source>
        <strain evidence="1 2">CCM 8827</strain>
    </source>
</reference>
<proteinExistence type="predicted"/>
<dbReference type="Proteomes" id="UP000722625">
    <property type="component" value="Unassembled WGS sequence"/>
</dbReference>
<name>A0ABS5PBS1_9FLAO</name>
<sequence length="119" mass="14051">MIKTVEDVSIVINADLLVLTNKKNKCQFHYNSKSKRFFFQDSNDNIIQNYGATISINFKVYNLTFLRQTINMTNGSMIAYLIDKDIQELAERTFYEERQIRIYDFAGSEMLNTDRYGDY</sequence>
<dbReference type="EMBL" id="JAGYVZ010000006">
    <property type="protein sequence ID" value="MBS7231186.1"/>
    <property type="molecule type" value="Genomic_DNA"/>
</dbReference>
<keyword evidence="2" id="KW-1185">Reference proteome</keyword>
<comment type="caution">
    <text evidence="1">The sequence shown here is derived from an EMBL/GenBank/DDBJ whole genome shotgun (WGS) entry which is preliminary data.</text>
</comment>